<dbReference type="Pfam" id="PF00129">
    <property type="entry name" value="MHC_I"/>
    <property type="match status" value="1"/>
</dbReference>
<sequence>MLRGAVYPHSLRYFYTGVSEPGPGLPEFITVGSVDDQPIDHYDSERGSAVPRAEWMARNLDAQYWDQNTQISQGAVGAGGSVWGDRRRGTPKGGFHTLQVMYGCDLRGDGSKGGFYQYAYDGQDFVSFDKDQETWVAADDAAQITKHKWDADRSIAQGLRAYLEGTCIEWLGKYLEYGKETLQRREPPRVHVSDQPSWDGLTTLSCRVHGFYPRNVAVVWLKKGVAVPWETLQWGVVPSGDGTYQTRATIEIDPSSETDYTCCVEHPSLAEDLRVPWGKGGTGLGWAEEVFGRAGNLCDPCPIAPRVAICFLLYLGAQLTCGVPHTP</sequence>
<dbReference type="GO" id="GO:0002474">
    <property type="term" value="P:antigen processing and presentation of peptide antigen via MHC class I"/>
    <property type="evidence" value="ECO:0007669"/>
    <property type="project" value="UniProtKB-KW"/>
</dbReference>
<dbReference type="InterPro" id="IPR050208">
    <property type="entry name" value="MHC_class-I_related"/>
</dbReference>
<keyword evidence="9" id="KW-0325">Glycoprotein</keyword>
<evidence type="ECO:0000256" key="3">
    <source>
        <dbReference type="ARBA" id="ARBA00022692"/>
    </source>
</evidence>
<dbReference type="InterPro" id="IPR003597">
    <property type="entry name" value="Ig_C1-set"/>
</dbReference>
<name>A0A8C3FJ17_CHRPI</name>
<keyword evidence="7" id="KW-0472">Membrane</keyword>
<dbReference type="InterPro" id="IPR013783">
    <property type="entry name" value="Ig-like_fold"/>
</dbReference>
<dbReference type="Gene3D" id="2.60.40.10">
    <property type="entry name" value="Immunoglobulins"/>
    <property type="match status" value="1"/>
</dbReference>
<dbReference type="Pfam" id="PF07654">
    <property type="entry name" value="C1-set"/>
    <property type="match status" value="1"/>
</dbReference>
<keyword evidence="2" id="KW-0490">MHC I</keyword>
<evidence type="ECO:0000256" key="4">
    <source>
        <dbReference type="ARBA" id="ARBA00022729"/>
    </source>
</evidence>
<comment type="subcellular location">
    <subcellularLocation>
        <location evidence="1">Membrane</location>
        <topology evidence="1">Single-pass type I membrane protein</topology>
    </subcellularLocation>
</comment>
<dbReference type="InterPro" id="IPR011162">
    <property type="entry name" value="MHC_I/II-like_Ag-recog"/>
</dbReference>
<dbReference type="SMART" id="SM00407">
    <property type="entry name" value="IGc1"/>
    <property type="match status" value="1"/>
</dbReference>
<dbReference type="SUPFAM" id="SSF48726">
    <property type="entry name" value="Immunoglobulin"/>
    <property type="match status" value="1"/>
</dbReference>
<evidence type="ECO:0000256" key="1">
    <source>
        <dbReference type="ARBA" id="ARBA00004479"/>
    </source>
</evidence>
<dbReference type="PROSITE" id="PS50835">
    <property type="entry name" value="IG_LIKE"/>
    <property type="match status" value="1"/>
</dbReference>
<evidence type="ECO:0000256" key="8">
    <source>
        <dbReference type="ARBA" id="ARBA00023157"/>
    </source>
</evidence>
<evidence type="ECO:0000256" key="5">
    <source>
        <dbReference type="ARBA" id="ARBA00022859"/>
    </source>
</evidence>
<dbReference type="InterPro" id="IPR037055">
    <property type="entry name" value="MHC_I-like_Ag-recog_sf"/>
</dbReference>
<dbReference type="GO" id="GO:0009897">
    <property type="term" value="C:external side of plasma membrane"/>
    <property type="evidence" value="ECO:0007669"/>
    <property type="project" value="TreeGrafter"/>
</dbReference>
<evidence type="ECO:0000256" key="10">
    <source>
        <dbReference type="RuleBase" id="RU004439"/>
    </source>
</evidence>
<comment type="similarity">
    <text evidence="10">Belongs to the MHC class I family.</text>
</comment>
<dbReference type="Gene3D" id="3.30.500.10">
    <property type="entry name" value="MHC class I-like antigen recognition-like"/>
    <property type="match status" value="1"/>
</dbReference>
<dbReference type="Proteomes" id="UP000694380">
    <property type="component" value="Unplaced"/>
</dbReference>
<keyword evidence="5" id="KW-0391">Immunity</keyword>
<keyword evidence="4" id="KW-0732">Signal</keyword>
<keyword evidence="6" id="KW-1133">Transmembrane helix</keyword>
<evidence type="ECO:0000256" key="2">
    <source>
        <dbReference type="ARBA" id="ARBA00022451"/>
    </source>
</evidence>
<evidence type="ECO:0000256" key="9">
    <source>
        <dbReference type="ARBA" id="ARBA00023180"/>
    </source>
</evidence>
<protein>
    <recommendedName>
        <fullName evidence="11">Ig-like domain-containing protein</fullName>
    </recommendedName>
</protein>
<evidence type="ECO:0000259" key="11">
    <source>
        <dbReference type="PROSITE" id="PS50835"/>
    </source>
</evidence>
<accession>A0A8C3FJ17</accession>
<dbReference type="FunFam" id="3.30.500.10:FF:000001">
    <property type="entry name" value="H-2 class I histocompatibility antigen, alpha chain"/>
    <property type="match status" value="1"/>
</dbReference>
<evidence type="ECO:0000256" key="6">
    <source>
        <dbReference type="ARBA" id="ARBA00022989"/>
    </source>
</evidence>
<dbReference type="PROSITE" id="PS00290">
    <property type="entry name" value="IG_MHC"/>
    <property type="match status" value="1"/>
</dbReference>
<dbReference type="InterPro" id="IPR007110">
    <property type="entry name" value="Ig-like_dom"/>
</dbReference>
<dbReference type="GO" id="GO:0005615">
    <property type="term" value="C:extracellular space"/>
    <property type="evidence" value="ECO:0007669"/>
    <property type="project" value="TreeGrafter"/>
</dbReference>
<dbReference type="InterPro" id="IPR011161">
    <property type="entry name" value="MHC_I-like_Ag-recog"/>
</dbReference>
<reference evidence="12" key="1">
    <citation type="submission" date="2025-08" db="UniProtKB">
        <authorList>
            <consortium name="Ensembl"/>
        </authorList>
    </citation>
    <scope>IDENTIFICATION</scope>
</reference>
<dbReference type="SUPFAM" id="SSF54452">
    <property type="entry name" value="MHC antigen-recognition domain"/>
    <property type="match status" value="1"/>
</dbReference>
<keyword evidence="13" id="KW-1185">Reference proteome</keyword>
<dbReference type="AlphaFoldDB" id="A0A8C3FJ17"/>
<dbReference type="PANTHER" id="PTHR16675">
    <property type="entry name" value="MHC CLASS I-RELATED"/>
    <property type="match status" value="1"/>
</dbReference>
<dbReference type="InterPro" id="IPR036179">
    <property type="entry name" value="Ig-like_dom_sf"/>
</dbReference>
<evidence type="ECO:0000313" key="12">
    <source>
        <dbReference type="Ensembl" id="ENSCPBP00000007236.1"/>
    </source>
</evidence>
<keyword evidence="3" id="KW-0812">Transmembrane</keyword>
<dbReference type="InterPro" id="IPR001039">
    <property type="entry name" value="MHC_I_a_a1/a2"/>
</dbReference>
<organism evidence="12 13">
    <name type="scientific">Chrysemys picta bellii</name>
    <name type="common">Western painted turtle</name>
    <name type="synonym">Emys bellii</name>
    <dbReference type="NCBI Taxonomy" id="8478"/>
    <lineage>
        <taxon>Eukaryota</taxon>
        <taxon>Metazoa</taxon>
        <taxon>Chordata</taxon>
        <taxon>Craniata</taxon>
        <taxon>Vertebrata</taxon>
        <taxon>Euteleostomi</taxon>
        <taxon>Archelosauria</taxon>
        <taxon>Testudinata</taxon>
        <taxon>Testudines</taxon>
        <taxon>Cryptodira</taxon>
        <taxon>Durocryptodira</taxon>
        <taxon>Testudinoidea</taxon>
        <taxon>Emydidae</taxon>
        <taxon>Chrysemys</taxon>
    </lineage>
</organism>
<keyword evidence="8" id="KW-1015">Disulfide bond</keyword>
<reference evidence="12" key="2">
    <citation type="submission" date="2025-09" db="UniProtKB">
        <authorList>
            <consortium name="Ensembl"/>
        </authorList>
    </citation>
    <scope>IDENTIFICATION</scope>
</reference>
<dbReference type="GeneTree" id="ENSGT01120000271828"/>
<dbReference type="Ensembl" id="ENSCPBT00000008744.1">
    <property type="protein sequence ID" value="ENSCPBP00000007236.1"/>
    <property type="gene ID" value="ENSCPBG00000005211.1"/>
</dbReference>
<dbReference type="PRINTS" id="PR01638">
    <property type="entry name" value="MHCCLASSI"/>
</dbReference>
<evidence type="ECO:0000256" key="7">
    <source>
        <dbReference type="ARBA" id="ARBA00023136"/>
    </source>
</evidence>
<evidence type="ECO:0000313" key="13">
    <source>
        <dbReference type="Proteomes" id="UP000694380"/>
    </source>
</evidence>
<dbReference type="GO" id="GO:0042612">
    <property type="term" value="C:MHC class I protein complex"/>
    <property type="evidence" value="ECO:0007669"/>
    <property type="project" value="UniProtKB-KW"/>
</dbReference>
<dbReference type="FunFam" id="2.60.40.10:FF:000204">
    <property type="entry name" value="Major histocompatibility complex, class I-related protein"/>
    <property type="match status" value="1"/>
</dbReference>
<feature type="domain" description="Ig-like" evidence="11">
    <location>
        <begin position="188"/>
        <end position="274"/>
    </location>
</feature>
<proteinExistence type="inferred from homology"/>
<dbReference type="InterPro" id="IPR003006">
    <property type="entry name" value="Ig/MHC_CS"/>
</dbReference>
<dbReference type="GO" id="GO:0006955">
    <property type="term" value="P:immune response"/>
    <property type="evidence" value="ECO:0007669"/>
    <property type="project" value="TreeGrafter"/>
</dbReference>
<dbReference type="PANTHER" id="PTHR16675:SF242">
    <property type="entry name" value="MAJOR HISTOCOMPATIBILITY COMPLEX CLASS I-RELATED GENE PROTEIN"/>
    <property type="match status" value="1"/>
</dbReference>